<keyword evidence="1" id="KW-0732">Signal</keyword>
<evidence type="ECO:0000256" key="1">
    <source>
        <dbReference type="SAM" id="SignalP"/>
    </source>
</evidence>
<dbReference type="AlphaFoldDB" id="A0A151GGJ2"/>
<feature type="chain" id="PRO_5013175854" description="Cell wall galactomannoprotein" evidence="1">
    <location>
        <begin position="16"/>
        <end position="185"/>
    </location>
</feature>
<comment type="caution">
    <text evidence="2">The sequence shown here is derived from an EMBL/GenBank/DDBJ whole genome shotgun (WGS) entry which is preliminary data.</text>
</comment>
<name>A0A151GGJ2_DRECN</name>
<evidence type="ECO:0000313" key="3">
    <source>
        <dbReference type="Proteomes" id="UP000076580"/>
    </source>
</evidence>
<gene>
    <name evidence="2" type="ORF">DCS_08172</name>
</gene>
<dbReference type="InParanoid" id="A0A151GGJ2"/>
<dbReference type="Gene3D" id="1.20.1280.140">
    <property type="match status" value="1"/>
</dbReference>
<sequence length="185" mass="20026">MQFPIVALLFTITSAGVVDFPLVHNLFVKVQSNVKLLTTETERLSPVNNNLAACSRLVASSMSIAGEVLRDSAVLTDTDSTTLLGLWKGIGHELISLSGALRSNKLAIQMAGTCNSLKLSLLEIDDAHDQLANTVITKLPKSFQQAAQEQHDKIAHVLVKCIMQVKRRQCVDGRGSANPARLPNK</sequence>
<dbReference type="Proteomes" id="UP000076580">
    <property type="component" value="Chromosome 03"/>
</dbReference>
<organism evidence="2 3">
    <name type="scientific">Drechmeria coniospora</name>
    <name type="common">Nematophagous fungus</name>
    <name type="synonym">Meria coniospora</name>
    <dbReference type="NCBI Taxonomy" id="98403"/>
    <lineage>
        <taxon>Eukaryota</taxon>
        <taxon>Fungi</taxon>
        <taxon>Dikarya</taxon>
        <taxon>Ascomycota</taxon>
        <taxon>Pezizomycotina</taxon>
        <taxon>Sordariomycetes</taxon>
        <taxon>Hypocreomycetidae</taxon>
        <taxon>Hypocreales</taxon>
        <taxon>Ophiocordycipitaceae</taxon>
        <taxon>Drechmeria</taxon>
    </lineage>
</organism>
<dbReference type="EMBL" id="LAYC01000003">
    <property type="protein sequence ID" value="KYK56204.1"/>
    <property type="molecule type" value="Genomic_DNA"/>
</dbReference>
<proteinExistence type="predicted"/>
<evidence type="ECO:0008006" key="4">
    <source>
        <dbReference type="Google" id="ProtNLM"/>
    </source>
</evidence>
<reference evidence="2 3" key="1">
    <citation type="journal article" date="2016" name="Sci. Rep.">
        <title>Insights into Adaptations to a Near-Obligate Nematode Endoparasitic Lifestyle from the Finished Genome of Drechmeria coniospora.</title>
        <authorList>
            <person name="Zhang L."/>
            <person name="Zhou Z."/>
            <person name="Guo Q."/>
            <person name="Fokkens L."/>
            <person name="Miskei M."/>
            <person name="Pocsi I."/>
            <person name="Zhang W."/>
            <person name="Chen M."/>
            <person name="Wang L."/>
            <person name="Sun Y."/>
            <person name="Donzelli B.G."/>
            <person name="Gibson D.M."/>
            <person name="Nelson D.R."/>
            <person name="Luo J.G."/>
            <person name="Rep M."/>
            <person name="Liu H."/>
            <person name="Yang S."/>
            <person name="Wang J."/>
            <person name="Krasnoff S.B."/>
            <person name="Xu Y."/>
            <person name="Molnar I."/>
            <person name="Lin M."/>
        </authorList>
    </citation>
    <scope>NUCLEOTIDE SEQUENCE [LARGE SCALE GENOMIC DNA]</scope>
    <source>
        <strain evidence="2 3">ARSEF 6962</strain>
    </source>
</reference>
<evidence type="ECO:0000313" key="2">
    <source>
        <dbReference type="EMBL" id="KYK56204.1"/>
    </source>
</evidence>
<dbReference type="GeneID" id="63720815"/>
<feature type="signal peptide" evidence="1">
    <location>
        <begin position="1"/>
        <end position="15"/>
    </location>
</feature>
<accession>A0A151GGJ2</accession>
<dbReference type="RefSeq" id="XP_040655556.1">
    <property type="nucleotide sequence ID" value="XM_040805452.1"/>
</dbReference>
<protein>
    <recommendedName>
        <fullName evidence="4">Cell wall galactomannoprotein</fullName>
    </recommendedName>
</protein>
<keyword evidence="3" id="KW-1185">Reference proteome</keyword>